<name>A0AAD6EL45_9POAL</name>
<dbReference type="PANTHER" id="PTHR47074:SF11">
    <property type="entry name" value="REVERSE TRANSCRIPTASE-LIKE PROTEIN"/>
    <property type="match status" value="1"/>
</dbReference>
<evidence type="ECO:0008006" key="5">
    <source>
        <dbReference type="Google" id="ProtNLM"/>
    </source>
</evidence>
<dbReference type="InterPro" id="IPR002156">
    <property type="entry name" value="RNaseH_domain"/>
</dbReference>
<sequence>MDMREILKDKVTWQIGRGNICRAFHEPWHYFWQQFTPNNRQQRCMMVGELINADTNSWASDKLISCFGFYGALYVATHFPTPGLNADRLVFLPAKNGIFTFKGAVQLLSGTSHLAERDRQTLKAIWYSANLLPRVRLFMWKLFHDAVPTTGTYVSKMNKPQVQWVLCNAGWDDGVHALFKCASARAFWFASGLGIQTAVLPDDARHLLHIMTTVLQDECFSSFANHLWALWKHRCAATHGGKIFRVESGLTLARGFDFLSTITSNYRARGPAGSSPVQNADTQIQRAFHCCIDGSFDDKGRGGWACVFRQDESLVRFGLGFGVCSSPFQSELQAMQLAIKILRDHQMQGCIFYTDCQLLCRLLNGENVLDAIPWQCFFQAQELTQVFRANHFSCVFINRDLNHEAHNLANYARRNRIDFQGTLLSDLQGL</sequence>
<dbReference type="InterPro" id="IPR052929">
    <property type="entry name" value="RNase_H-like_EbsB-rel"/>
</dbReference>
<dbReference type="Proteomes" id="UP001210211">
    <property type="component" value="Unassembled WGS sequence"/>
</dbReference>
<evidence type="ECO:0000313" key="3">
    <source>
        <dbReference type="EMBL" id="KAJ3688396.1"/>
    </source>
</evidence>
<dbReference type="Gene3D" id="3.30.420.10">
    <property type="entry name" value="Ribonuclease H-like superfamily/Ribonuclease H"/>
    <property type="match status" value="1"/>
</dbReference>
<dbReference type="Pfam" id="PF13456">
    <property type="entry name" value="RVT_3"/>
    <property type="match status" value="1"/>
</dbReference>
<keyword evidence="4" id="KW-1185">Reference proteome</keyword>
<dbReference type="InterPro" id="IPR036397">
    <property type="entry name" value="RNaseH_sf"/>
</dbReference>
<dbReference type="InterPro" id="IPR026960">
    <property type="entry name" value="RVT-Znf"/>
</dbReference>
<dbReference type="AlphaFoldDB" id="A0AAD6EL45"/>
<dbReference type="SUPFAM" id="SSF53098">
    <property type="entry name" value="Ribonuclease H-like"/>
    <property type="match status" value="1"/>
</dbReference>
<organism evidence="3 4">
    <name type="scientific">Rhynchospora tenuis</name>
    <dbReference type="NCBI Taxonomy" id="198213"/>
    <lineage>
        <taxon>Eukaryota</taxon>
        <taxon>Viridiplantae</taxon>
        <taxon>Streptophyta</taxon>
        <taxon>Embryophyta</taxon>
        <taxon>Tracheophyta</taxon>
        <taxon>Spermatophyta</taxon>
        <taxon>Magnoliopsida</taxon>
        <taxon>Liliopsida</taxon>
        <taxon>Poales</taxon>
        <taxon>Cyperaceae</taxon>
        <taxon>Cyperoideae</taxon>
        <taxon>Rhynchosporeae</taxon>
        <taxon>Rhynchospora</taxon>
    </lineage>
</organism>
<dbReference type="InterPro" id="IPR012337">
    <property type="entry name" value="RNaseH-like_sf"/>
</dbReference>
<evidence type="ECO:0000259" key="1">
    <source>
        <dbReference type="Pfam" id="PF13456"/>
    </source>
</evidence>
<dbReference type="Pfam" id="PF13966">
    <property type="entry name" value="zf-RVT"/>
    <property type="match status" value="1"/>
</dbReference>
<comment type="caution">
    <text evidence="3">The sequence shown here is derived from an EMBL/GenBank/DDBJ whole genome shotgun (WGS) entry which is preliminary data.</text>
</comment>
<dbReference type="GO" id="GO:0004523">
    <property type="term" value="F:RNA-DNA hybrid ribonuclease activity"/>
    <property type="evidence" value="ECO:0007669"/>
    <property type="project" value="InterPro"/>
</dbReference>
<gene>
    <name evidence="3" type="ORF">LUZ61_017560</name>
</gene>
<evidence type="ECO:0000313" key="4">
    <source>
        <dbReference type="Proteomes" id="UP001210211"/>
    </source>
</evidence>
<feature type="domain" description="RNase H type-1" evidence="1">
    <location>
        <begin position="293"/>
        <end position="412"/>
    </location>
</feature>
<dbReference type="EMBL" id="JAMRDG010000002">
    <property type="protein sequence ID" value="KAJ3688396.1"/>
    <property type="molecule type" value="Genomic_DNA"/>
</dbReference>
<dbReference type="CDD" id="cd06222">
    <property type="entry name" value="RNase_H_like"/>
    <property type="match status" value="1"/>
</dbReference>
<proteinExistence type="predicted"/>
<reference evidence="3 4" key="1">
    <citation type="journal article" date="2022" name="Cell">
        <title>Repeat-based holocentromeres influence genome architecture and karyotype evolution.</title>
        <authorList>
            <person name="Hofstatter P.G."/>
            <person name="Thangavel G."/>
            <person name="Lux T."/>
            <person name="Neumann P."/>
            <person name="Vondrak T."/>
            <person name="Novak P."/>
            <person name="Zhang M."/>
            <person name="Costa L."/>
            <person name="Castellani M."/>
            <person name="Scott A."/>
            <person name="Toegelov H."/>
            <person name="Fuchs J."/>
            <person name="Mata-Sucre Y."/>
            <person name="Dias Y."/>
            <person name="Vanzela A.L.L."/>
            <person name="Huettel B."/>
            <person name="Almeida C.C.S."/>
            <person name="Simkova H."/>
            <person name="Souza G."/>
            <person name="Pedrosa-Harand A."/>
            <person name="Macas J."/>
            <person name="Mayer K.F.X."/>
            <person name="Houben A."/>
            <person name="Marques A."/>
        </authorList>
    </citation>
    <scope>NUCLEOTIDE SEQUENCE [LARGE SCALE GENOMIC DNA]</scope>
    <source>
        <strain evidence="3">RhyTen1mFocal</strain>
    </source>
</reference>
<protein>
    <recommendedName>
        <fullName evidence="5">RNase H type-1 domain-containing protein</fullName>
    </recommendedName>
</protein>
<dbReference type="InterPro" id="IPR044730">
    <property type="entry name" value="RNase_H-like_dom_plant"/>
</dbReference>
<dbReference type="GO" id="GO:0003676">
    <property type="term" value="F:nucleic acid binding"/>
    <property type="evidence" value="ECO:0007669"/>
    <property type="project" value="InterPro"/>
</dbReference>
<accession>A0AAD6EL45</accession>
<dbReference type="PANTHER" id="PTHR47074">
    <property type="entry name" value="BNAC02G40300D PROTEIN"/>
    <property type="match status" value="1"/>
</dbReference>
<feature type="domain" description="Reverse transcriptase zinc-binding" evidence="2">
    <location>
        <begin position="119"/>
        <end position="188"/>
    </location>
</feature>
<evidence type="ECO:0000259" key="2">
    <source>
        <dbReference type="Pfam" id="PF13966"/>
    </source>
</evidence>